<feature type="compositionally biased region" description="Low complexity" evidence="1">
    <location>
        <begin position="80"/>
        <end position="98"/>
    </location>
</feature>
<keyword evidence="2" id="KW-1133">Transmembrane helix</keyword>
<keyword evidence="2" id="KW-0812">Transmembrane</keyword>
<sequence>MSIPQVAPSINQIANQPSSANTVVPVPTLIGGSAPPRISSSTPTVSSTAISIENSQTIDSALSGAPTNQASGTPNTAGLSIPTSSPSMTSKSSVSQPTPISLSNTLPPLTAGFEDVFINVNQFNFEPADAWELSNSTICNKFTNGQPGRRTQLDGASFSFTVPGDTTDIFLLTPSGPLEGILNVQVNNQSEQVVNLYATTETCDVAPLNLGTGLMQMKRTIAGRIYIRDIGKEFVAITAKVEKAPVEVDGAIVRRHSGALALAHAPTTWLVAVVFVLHILMKL</sequence>
<organism evidence="3 4">
    <name type="scientific">Sphaerobolus stellatus (strain SS14)</name>
    <dbReference type="NCBI Taxonomy" id="990650"/>
    <lineage>
        <taxon>Eukaryota</taxon>
        <taxon>Fungi</taxon>
        <taxon>Dikarya</taxon>
        <taxon>Basidiomycota</taxon>
        <taxon>Agaricomycotina</taxon>
        <taxon>Agaricomycetes</taxon>
        <taxon>Phallomycetidae</taxon>
        <taxon>Geastrales</taxon>
        <taxon>Sphaerobolaceae</taxon>
        <taxon>Sphaerobolus</taxon>
    </lineage>
</organism>
<reference evidence="3 4" key="1">
    <citation type="submission" date="2014-06" db="EMBL/GenBank/DDBJ databases">
        <title>Evolutionary Origins and Diversification of the Mycorrhizal Mutualists.</title>
        <authorList>
            <consortium name="DOE Joint Genome Institute"/>
            <consortium name="Mycorrhizal Genomics Consortium"/>
            <person name="Kohler A."/>
            <person name="Kuo A."/>
            <person name="Nagy L.G."/>
            <person name="Floudas D."/>
            <person name="Copeland A."/>
            <person name="Barry K.W."/>
            <person name="Cichocki N."/>
            <person name="Veneault-Fourrey C."/>
            <person name="LaButti K."/>
            <person name="Lindquist E.A."/>
            <person name="Lipzen A."/>
            <person name="Lundell T."/>
            <person name="Morin E."/>
            <person name="Murat C."/>
            <person name="Riley R."/>
            <person name="Ohm R."/>
            <person name="Sun H."/>
            <person name="Tunlid A."/>
            <person name="Henrissat B."/>
            <person name="Grigoriev I.V."/>
            <person name="Hibbett D.S."/>
            <person name="Martin F."/>
        </authorList>
    </citation>
    <scope>NUCLEOTIDE SEQUENCE [LARGE SCALE GENOMIC DNA]</scope>
    <source>
        <strain evidence="3 4">SS14</strain>
    </source>
</reference>
<keyword evidence="4" id="KW-1185">Reference proteome</keyword>
<feature type="region of interest" description="Disordered" evidence="1">
    <location>
        <begin position="61"/>
        <end position="99"/>
    </location>
</feature>
<evidence type="ECO:0000313" key="3">
    <source>
        <dbReference type="EMBL" id="KIJ34426.1"/>
    </source>
</evidence>
<proteinExistence type="predicted"/>
<protein>
    <submittedName>
        <fullName evidence="3">Unplaced genomic scaffold SPHSTscaffold_125, whole genome shotgun sequence</fullName>
    </submittedName>
</protein>
<dbReference type="AlphaFoldDB" id="A0A0C9VAY7"/>
<feature type="compositionally biased region" description="Polar residues" evidence="1">
    <location>
        <begin position="61"/>
        <end position="78"/>
    </location>
</feature>
<evidence type="ECO:0000256" key="2">
    <source>
        <dbReference type="SAM" id="Phobius"/>
    </source>
</evidence>
<name>A0A0C9VAY7_SPHS4</name>
<dbReference type="HOGENOM" id="CLU_085818_0_0_1"/>
<dbReference type="EMBL" id="KN837200">
    <property type="protein sequence ID" value="KIJ34426.1"/>
    <property type="molecule type" value="Genomic_DNA"/>
</dbReference>
<gene>
    <name evidence="3" type="ORF">M422DRAFT_782903</name>
</gene>
<dbReference type="Proteomes" id="UP000054279">
    <property type="component" value="Unassembled WGS sequence"/>
</dbReference>
<evidence type="ECO:0000313" key="4">
    <source>
        <dbReference type="Proteomes" id="UP000054279"/>
    </source>
</evidence>
<feature type="transmembrane region" description="Helical" evidence="2">
    <location>
        <begin position="259"/>
        <end position="280"/>
    </location>
</feature>
<keyword evidence="2" id="KW-0472">Membrane</keyword>
<accession>A0A0C9VAY7</accession>
<evidence type="ECO:0000256" key="1">
    <source>
        <dbReference type="SAM" id="MobiDB-lite"/>
    </source>
</evidence>